<dbReference type="Proteomes" id="UP000093391">
    <property type="component" value="Chromosome"/>
</dbReference>
<keyword evidence="2 5" id="KW-0808">Transferase</keyword>
<dbReference type="CDD" id="cd02440">
    <property type="entry name" value="AdoMet_MTases"/>
    <property type="match status" value="1"/>
</dbReference>
<dbReference type="GO" id="GO:0102559">
    <property type="term" value="F:peptide chain release factor N(5)-glutamine methyltransferase activity"/>
    <property type="evidence" value="ECO:0007669"/>
    <property type="project" value="UniProtKB-EC"/>
</dbReference>
<protein>
    <recommendedName>
        <fullName evidence="5">Release factor glutamine methyltransferase</fullName>
        <shortName evidence="5">RF MTase</shortName>
        <ecNumber evidence="5">2.1.1.297</ecNumber>
    </recommendedName>
    <alternativeName>
        <fullName evidence="5">N5-glutamine methyltransferase PrmC</fullName>
    </alternativeName>
    <alternativeName>
        <fullName evidence="5">Protein-(glutamine-N5) MTase PrmC</fullName>
    </alternativeName>
    <alternativeName>
        <fullName evidence="5">Protein-glutamine N-methyltransferase PrmC</fullName>
    </alternativeName>
</protein>
<dbReference type="InterPro" id="IPR019874">
    <property type="entry name" value="RF_methyltr_PrmC"/>
</dbReference>
<comment type="similarity">
    <text evidence="5">Belongs to the protein N5-glutamine methyltransferase family. PrmC subfamily.</text>
</comment>
<feature type="binding site" evidence="5">
    <location>
        <position position="165"/>
    </location>
    <ligand>
        <name>S-adenosyl-L-methionine</name>
        <dbReference type="ChEBI" id="CHEBI:59789"/>
    </ligand>
</feature>
<evidence type="ECO:0000256" key="3">
    <source>
        <dbReference type="ARBA" id="ARBA00022691"/>
    </source>
</evidence>
<dbReference type="InterPro" id="IPR029063">
    <property type="entry name" value="SAM-dependent_MTases_sf"/>
</dbReference>
<feature type="binding site" evidence="5">
    <location>
        <begin position="114"/>
        <end position="118"/>
    </location>
    <ligand>
        <name>S-adenosyl-L-methionine</name>
        <dbReference type="ChEBI" id="CHEBI:59789"/>
    </ligand>
</feature>
<dbReference type="Pfam" id="PF05175">
    <property type="entry name" value="MTS"/>
    <property type="match status" value="1"/>
</dbReference>
<comment type="function">
    <text evidence="5">Methylates the class 1 translation termination release factors RF1/PrfA and RF2/PrfB on the glutamine residue of the universally conserved GGQ motif.</text>
</comment>
<proteinExistence type="inferred from homology"/>
<dbReference type="NCBIfam" id="TIGR00536">
    <property type="entry name" value="hemK_fam"/>
    <property type="match status" value="1"/>
</dbReference>
<dbReference type="RefSeq" id="WP_067554883.1">
    <property type="nucleotide sequence ID" value="NZ_CP016895.1"/>
</dbReference>
<dbReference type="InterPro" id="IPR040758">
    <property type="entry name" value="PrmC_N"/>
</dbReference>
<dbReference type="NCBIfam" id="TIGR03534">
    <property type="entry name" value="RF_mod_PrmC"/>
    <property type="match status" value="1"/>
</dbReference>
<dbReference type="EMBL" id="CP016895">
    <property type="protein sequence ID" value="AOA58443.1"/>
    <property type="molecule type" value="Genomic_DNA"/>
</dbReference>
<dbReference type="Gene3D" id="3.40.50.150">
    <property type="entry name" value="Vaccinia Virus protein VP39"/>
    <property type="match status" value="1"/>
</dbReference>
<sequence>MNIAEALALRGDADSYERQENAWLLAHILDMPHLQLRLYATQSLTADQQQHYLQALARIEAGEPLAYVTGSQPFWTLDLKVTADTLVPRPDTEVLVESALMLDLAAQARVLDLGTGSGAIALALASERPAWQLTASDLYPATLAVAQHNAAQHALKNVEFVCGAWYQALSGVADARFDLIVSNPPYIDPADPHVQALQAEPQHALVAGKAGMADLEQIIVEGWHWLAKDAWLIVEHGYDQAAAVRALFAQCGYQQIDSRQDYGGNDRISLAQKRV</sequence>
<dbReference type="SUPFAM" id="SSF53335">
    <property type="entry name" value="S-adenosyl-L-methionine-dependent methyltransferases"/>
    <property type="match status" value="1"/>
</dbReference>
<dbReference type="InterPro" id="IPR004556">
    <property type="entry name" value="HemK-like"/>
</dbReference>
<dbReference type="KEGG" id="ala:BFG52_08810"/>
<dbReference type="AlphaFoldDB" id="A0A1B2M078"/>
<evidence type="ECO:0000313" key="9">
    <source>
        <dbReference type="Proteomes" id="UP000093391"/>
    </source>
</evidence>
<dbReference type="STRING" id="1789224.BFG52_08810"/>
<evidence type="ECO:0000256" key="1">
    <source>
        <dbReference type="ARBA" id="ARBA00022603"/>
    </source>
</evidence>
<dbReference type="OrthoDB" id="9800643at2"/>
<organism evidence="8 9">
    <name type="scientific">Acinetobacter larvae</name>
    <dbReference type="NCBI Taxonomy" id="1789224"/>
    <lineage>
        <taxon>Bacteria</taxon>
        <taxon>Pseudomonadati</taxon>
        <taxon>Pseudomonadota</taxon>
        <taxon>Gammaproteobacteria</taxon>
        <taxon>Moraxellales</taxon>
        <taxon>Moraxellaceae</taxon>
        <taxon>Acinetobacter</taxon>
    </lineage>
</organism>
<evidence type="ECO:0000256" key="5">
    <source>
        <dbReference type="HAMAP-Rule" id="MF_02126"/>
    </source>
</evidence>
<dbReference type="InterPro" id="IPR050320">
    <property type="entry name" value="N5-glutamine_MTase"/>
</dbReference>
<feature type="binding site" evidence="5">
    <location>
        <begin position="183"/>
        <end position="186"/>
    </location>
    <ligand>
        <name>substrate</name>
    </ligand>
</feature>
<dbReference type="InterPro" id="IPR002052">
    <property type="entry name" value="DNA_methylase_N6_adenine_CS"/>
</dbReference>
<feature type="domain" description="Methyltransferase small" evidence="6">
    <location>
        <begin position="102"/>
        <end position="196"/>
    </location>
</feature>
<reference evidence="8 9" key="1">
    <citation type="submission" date="2016-08" db="EMBL/GenBank/DDBJ databases">
        <authorList>
            <person name="Seilhamer J.J."/>
        </authorList>
    </citation>
    <scope>NUCLEOTIDE SEQUENCE [LARGE SCALE GENOMIC DNA]</scope>
    <source>
        <strain evidence="8 9">BRTC-1</strain>
    </source>
</reference>
<dbReference type="GO" id="GO:0032259">
    <property type="term" value="P:methylation"/>
    <property type="evidence" value="ECO:0007669"/>
    <property type="project" value="UniProtKB-KW"/>
</dbReference>
<dbReference type="PANTHER" id="PTHR18895">
    <property type="entry name" value="HEMK METHYLTRANSFERASE"/>
    <property type="match status" value="1"/>
</dbReference>
<dbReference type="FunFam" id="3.40.50.150:FF:000053">
    <property type="entry name" value="Release factor glutamine methyltransferase"/>
    <property type="match status" value="1"/>
</dbReference>
<feature type="binding site" evidence="5">
    <location>
        <position position="183"/>
    </location>
    <ligand>
        <name>S-adenosyl-L-methionine</name>
        <dbReference type="ChEBI" id="CHEBI:59789"/>
    </ligand>
</feature>
<dbReference type="HAMAP" id="MF_02126">
    <property type="entry name" value="RF_methyltr_PrmC"/>
    <property type="match status" value="1"/>
</dbReference>
<dbReference type="InterPro" id="IPR007848">
    <property type="entry name" value="Small_mtfrase_dom"/>
</dbReference>
<feature type="binding site" evidence="5">
    <location>
        <position position="137"/>
    </location>
    <ligand>
        <name>S-adenosyl-L-methionine</name>
        <dbReference type="ChEBI" id="CHEBI:59789"/>
    </ligand>
</feature>
<dbReference type="Pfam" id="PF17827">
    <property type="entry name" value="PrmC_N"/>
    <property type="match status" value="1"/>
</dbReference>
<evidence type="ECO:0000313" key="8">
    <source>
        <dbReference type="EMBL" id="AOA58443.1"/>
    </source>
</evidence>
<accession>A0A1B2M078</accession>
<keyword evidence="1 5" id="KW-0489">Methyltransferase</keyword>
<keyword evidence="3 5" id="KW-0949">S-adenosyl-L-methionine</keyword>
<name>A0A1B2M078_9GAMM</name>
<evidence type="ECO:0000256" key="4">
    <source>
        <dbReference type="ARBA" id="ARBA00048391"/>
    </source>
</evidence>
<comment type="catalytic activity">
    <reaction evidence="4 5">
        <text>L-glutaminyl-[peptide chain release factor] + S-adenosyl-L-methionine = N(5)-methyl-L-glutaminyl-[peptide chain release factor] + S-adenosyl-L-homocysteine + H(+)</text>
        <dbReference type="Rhea" id="RHEA:42896"/>
        <dbReference type="Rhea" id="RHEA-COMP:10271"/>
        <dbReference type="Rhea" id="RHEA-COMP:10272"/>
        <dbReference type="ChEBI" id="CHEBI:15378"/>
        <dbReference type="ChEBI" id="CHEBI:30011"/>
        <dbReference type="ChEBI" id="CHEBI:57856"/>
        <dbReference type="ChEBI" id="CHEBI:59789"/>
        <dbReference type="ChEBI" id="CHEBI:61891"/>
        <dbReference type="EC" id="2.1.1.297"/>
    </reaction>
</comment>
<evidence type="ECO:0000256" key="2">
    <source>
        <dbReference type="ARBA" id="ARBA00022679"/>
    </source>
</evidence>
<dbReference type="PROSITE" id="PS00092">
    <property type="entry name" value="N6_MTASE"/>
    <property type="match status" value="1"/>
</dbReference>
<dbReference type="PANTHER" id="PTHR18895:SF74">
    <property type="entry name" value="MTRF1L RELEASE FACTOR GLUTAMINE METHYLTRANSFERASE"/>
    <property type="match status" value="1"/>
</dbReference>
<dbReference type="Gene3D" id="1.10.8.10">
    <property type="entry name" value="DNA helicase RuvA subunit, C-terminal domain"/>
    <property type="match status" value="1"/>
</dbReference>
<evidence type="ECO:0000259" key="6">
    <source>
        <dbReference type="Pfam" id="PF05175"/>
    </source>
</evidence>
<keyword evidence="9" id="KW-1185">Reference proteome</keyword>
<gene>
    <name evidence="5" type="primary">prmC</name>
    <name evidence="8" type="ORF">BFG52_08810</name>
</gene>
<dbReference type="EC" id="2.1.1.297" evidence="5"/>
<evidence type="ECO:0000259" key="7">
    <source>
        <dbReference type="Pfam" id="PF17827"/>
    </source>
</evidence>
<feature type="domain" description="Release factor glutamine methyltransferase N-terminal" evidence="7">
    <location>
        <begin position="14"/>
        <end position="70"/>
    </location>
</feature>
<dbReference type="GO" id="GO:0003676">
    <property type="term" value="F:nucleic acid binding"/>
    <property type="evidence" value="ECO:0007669"/>
    <property type="project" value="InterPro"/>
</dbReference>